<reference evidence="1 2" key="1">
    <citation type="journal article" date="2015" name="PLoS Negl. Trop. Dis.">
        <title>Distribution of Plasmids in Distinct Leptospira Pathogenic Species.</title>
        <authorList>
            <person name="Wang Y."/>
            <person name="Zhuang X."/>
            <person name="Zhong Y."/>
            <person name="Zhang C."/>
            <person name="Zhang Y."/>
            <person name="Zeng L."/>
            <person name="Zhu Y."/>
            <person name="He P."/>
            <person name="Dong K."/>
            <person name="Pal U."/>
            <person name="Guo X."/>
            <person name="Qin J."/>
        </authorList>
    </citation>
    <scope>NUCLEOTIDE SEQUENCE [LARGE SCALE GENOMIC DNA]</scope>
    <source>
        <strain evidence="1 2">56604</strain>
    </source>
</reference>
<accession>A0A0S2IT33</accession>
<gene>
    <name evidence="1" type="ORF">LBBP_02211</name>
</gene>
<protein>
    <submittedName>
        <fullName evidence="1">Uncharacterized protein</fullName>
    </submittedName>
</protein>
<evidence type="ECO:0000313" key="2">
    <source>
        <dbReference type="Proteomes" id="UP000058857"/>
    </source>
</evidence>
<dbReference type="EMBL" id="CP012029">
    <property type="protein sequence ID" value="ALO26467.1"/>
    <property type="molecule type" value="Genomic_DNA"/>
</dbReference>
<organism evidence="1">
    <name type="scientific">Leptospira borgpetersenii serovar Ballum</name>
    <dbReference type="NCBI Taxonomy" id="280505"/>
    <lineage>
        <taxon>Bacteria</taxon>
        <taxon>Pseudomonadati</taxon>
        <taxon>Spirochaetota</taxon>
        <taxon>Spirochaetia</taxon>
        <taxon>Leptospirales</taxon>
        <taxon>Leptospiraceae</taxon>
        <taxon>Leptospira</taxon>
    </lineage>
</organism>
<proteinExistence type="predicted"/>
<name>A0A0S2IT33_LEPBO</name>
<dbReference type="Proteomes" id="UP000058857">
    <property type="component" value="Chromosome 1"/>
</dbReference>
<dbReference type="PATRIC" id="fig|280505.15.peg.2160"/>
<sequence>MIKKNAKKYLLLRMGAPYQNLSQNLGIVRNSDKSARTIKSARKPVNYQRTMIRGNSYIQRTEDSVAAMPLPQKTVLGQVLKTLDPKECCSRIISNKTNVVLKITSVSSDLLNRENLKSLNNKERAEVLARIFFNEFVEI</sequence>
<dbReference type="AlphaFoldDB" id="A0A0S2IT33"/>
<evidence type="ECO:0000313" key="1">
    <source>
        <dbReference type="EMBL" id="ALO26467.1"/>
    </source>
</evidence>